<dbReference type="EMBL" id="FOUT01000005">
    <property type="protein sequence ID" value="SFN02976.1"/>
    <property type="molecule type" value="Genomic_DNA"/>
</dbReference>
<accession>A0A1I4VPU0</accession>
<protein>
    <submittedName>
        <fullName evidence="1">Uncharacterized protein</fullName>
    </submittedName>
</protein>
<evidence type="ECO:0000313" key="2">
    <source>
        <dbReference type="Proteomes" id="UP000182961"/>
    </source>
</evidence>
<proteinExistence type="predicted"/>
<dbReference type="RefSeq" id="WP_255211334.1">
    <property type="nucleotide sequence ID" value="NZ_CBCRUM010000014.1"/>
</dbReference>
<organism evidence="1 2">
    <name type="scientific">Flavobacterium succinicans</name>
    <dbReference type="NCBI Taxonomy" id="29536"/>
    <lineage>
        <taxon>Bacteria</taxon>
        <taxon>Pseudomonadati</taxon>
        <taxon>Bacteroidota</taxon>
        <taxon>Flavobacteriia</taxon>
        <taxon>Flavobacteriales</taxon>
        <taxon>Flavobacteriaceae</taxon>
        <taxon>Flavobacterium</taxon>
    </lineage>
</organism>
<keyword evidence="2" id="KW-1185">Reference proteome</keyword>
<sequence length="41" mass="4484">MFQAKAGANSKIIATQKTLQDKAGANSKIINRMKAIKMTFD</sequence>
<dbReference type="Proteomes" id="UP000182961">
    <property type="component" value="Unassembled WGS sequence"/>
</dbReference>
<gene>
    <name evidence="1" type="ORF">SAMN05444143_10590</name>
</gene>
<dbReference type="AlphaFoldDB" id="A0A1I4VPU0"/>
<name>A0A1I4VPU0_9FLAO</name>
<reference evidence="2" key="1">
    <citation type="submission" date="2016-10" db="EMBL/GenBank/DDBJ databases">
        <authorList>
            <person name="Varghese N."/>
            <person name="Submissions S."/>
        </authorList>
    </citation>
    <scope>NUCLEOTIDE SEQUENCE [LARGE SCALE GENOMIC DNA]</scope>
    <source>
        <strain evidence="2">DSM 4002</strain>
    </source>
</reference>
<evidence type="ECO:0000313" key="1">
    <source>
        <dbReference type="EMBL" id="SFN02976.1"/>
    </source>
</evidence>